<name>A0A1W6L8B9_9BURK</name>
<accession>A0A1W6L8B9</accession>
<dbReference type="Proteomes" id="UP000193427">
    <property type="component" value="Chromosome"/>
</dbReference>
<dbReference type="PANTHER" id="PTHR31876">
    <property type="entry name" value="COV-LIKE PROTEIN 1"/>
    <property type="match status" value="1"/>
</dbReference>
<evidence type="ECO:0000313" key="2">
    <source>
        <dbReference type="Proteomes" id="UP000193427"/>
    </source>
</evidence>
<dbReference type="RefSeq" id="WP_085750742.1">
    <property type="nucleotide sequence ID" value="NZ_BSPR01000023.1"/>
</dbReference>
<dbReference type="PANTHER" id="PTHR31876:SF26">
    <property type="entry name" value="PROTEIN LIKE COV 2"/>
    <property type="match status" value="1"/>
</dbReference>
<proteinExistence type="predicted"/>
<sequence length="226" mass="23482">MNFAVRHLSRTFFAGLLAALPLAATVLIFVWVVQLLVQWLGPGSLIGRVLVAIGIGAAGSVMAGYLIGIAIVIAAVYGLGVVVRSRARSVLAQAVNNVLQRIPVVRTVYDLVKKFVDLLAQKEADGVKSMSAVWLHFGGTGGAAVLGLLSTKTPVMVNGLPYLAVLVPTAPVPVGGGLLYVPQEWVTPADIGVEGVTSIYVSMGITSDKYLPTPETTVTPADAGAH</sequence>
<dbReference type="OrthoDB" id="5973229at2"/>
<organism evidence="1 2">
    <name type="scientific">Piscinibacter gummiphilus</name>
    <dbReference type="NCBI Taxonomy" id="946333"/>
    <lineage>
        <taxon>Bacteria</taxon>
        <taxon>Pseudomonadati</taxon>
        <taxon>Pseudomonadota</taxon>
        <taxon>Betaproteobacteria</taxon>
        <taxon>Burkholderiales</taxon>
        <taxon>Sphaerotilaceae</taxon>
        <taxon>Piscinibacter</taxon>
    </lineage>
</organism>
<dbReference type="Pfam" id="PF04367">
    <property type="entry name" value="DUF502"/>
    <property type="match status" value="1"/>
</dbReference>
<keyword evidence="2" id="KW-1185">Reference proteome</keyword>
<gene>
    <name evidence="1" type="ORF">A4W93_11485</name>
</gene>
<evidence type="ECO:0000313" key="1">
    <source>
        <dbReference type="EMBL" id="ARN20466.1"/>
    </source>
</evidence>
<dbReference type="STRING" id="946333.A4W93_11485"/>
<protein>
    <submittedName>
        <fullName evidence="1">Uncharacterized protein</fullName>
    </submittedName>
</protein>
<reference evidence="1 2" key="1">
    <citation type="submission" date="2016-04" db="EMBL/GenBank/DDBJ databases">
        <title>Complete genome sequence of natural rubber-degrading, novel Gram-negative bacterium, Rhizobacter gummiphilus strain NS21.</title>
        <authorList>
            <person name="Tabata M."/>
            <person name="Kasai D."/>
            <person name="Fukuda M."/>
        </authorList>
    </citation>
    <scope>NUCLEOTIDE SEQUENCE [LARGE SCALE GENOMIC DNA]</scope>
    <source>
        <strain evidence="1 2">NS21</strain>
    </source>
</reference>
<dbReference type="InterPro" id="IPR007462">
    <property type="entry name" value="COV1-like"/>
</dbReference>
<dbReference type="AlphaFoldDB" id="A0A1W6L8B9"/>
<dbReference type="EMBL" id="CP015118">
    <property type="protein sequence ID" value="ARN20466.1"/>
    <property type="molecule type" value="Genomic_DNA"/>
</dbReference>
<dbReference type="KEGG" id="rgu:A4W93_11485"/>